<proteinExistence type="predicted"/>
<protein>
    <recommendedName>
        <fullName evidence="2">Bridging integrator 2 C-terminal tail domain-containing protein</fullName>
    </recommendedName>
</protein>
<gene>
    <name evidence="3" type="ORF">HPG69_011414</name>
</gene>
<name>A0A7J7FEY5_DICBM</name>
<dbReference type="InterPro" id="IPR048886">
    <property type="entry name" value="Bin2_C"/>
</dbReference>
<feature type="compositionally biased region" description="Polar residues" evidence="1">
    <location>
        <begin position="1"/>
        <end position="19"/>
    </location>
</feature>
<feature type="domain" description="Bridging integrator 2 C-terminal tail" evidence="2">
    <location>
        <begin position="2"/>
        <end position="54"/>
    </location>
</feature>
<sequence length="101" mass="11087">MAFDQGSPTNPRAFSQAGTPSLRASLEASPDPQPPEKPVRSPETRKKEKMTVSEFPEESNVIAPEPQEEISTIQNSQLRRGSAKTSPYTHLSREAPQLEGI</sequence>
<comment type="caution">
    <text evidence="3">The sequence shown here is derived from an EMBL/GenBank/DDBJ whole genome shotgun (WGS) entry which is preliminary data.</text>
</comment>
<feature type="compositionally biased region" description="Basic and acidic residues" evidence="1">
    <location>
        <begin position="37"/>
        <end position="51"/>
    </location>
</feature>
<evidence type="ECO:0000313" key="3">
    <source>
        <dbReference type="EMBL" id="KAF5926284.1"/>
    </source>
</evidence>
<feature type="compositionally biased region" description="Polar residues" evidence="1">
    <location>
        <begin position="69"/>
        <end position="89"/>
    </location>
</feature>
<dbReference type="AlphaFoldDB" id="A0A7J7FEY5"/>
<feature type="region of interest" description="Disordered" evidence="1">
    <location>
        <begin position="1"/>
        <end position="101"/>
    </location>
</feature>
<dbReference type="EMBL" id="JACDTQ010000773">
    <property type="protein sequence ID" value="KAF5926284.1"/>
    <property type="molecule type" value="Genomic_DNA"/>
</dbReference>
<dbReference type="Pfam" id="PF21532">
    <property type="entry name" value="Bin2_C"/>
    <property type="match status" value="1"/>
</dbReference>
<evidence type="ECO:0000256" key="1">
    <source>
        <dbReference type="SAM" id="MobiDB-lite"/>
    </source>
</evidence>
<organism evidence="3 4">
    <name type="scientific">Diceros bicornis minor</name>
    <name type="common">South-central black rhinoceros</name>
    <dbReference type="NCBI Taxonomy" id="77932"/>
    <lineage>
        <taxon>Eukaryota</taxon>
        <taxon>Metazoa</taxon>
        <taxon>Chordata</taxon>
        <taxon>Craniata</taxon>
        <taxon>Vertebrata</taxon>
        <taxon>Euteleostomi</taxon>
        <taxon>Mammalia</taxon>
        <taxon>Eutheria</taxon>
        <taxon>Laurasiatheria</taxon>
        <taxon>Perissodactyla</taxon>
        <taxon>Rhinocerotidae</taxon>
        <taxon>Diceros</taxon>
    </lineage>
</organism>
<evidence type="ECO:0000259" key="2">
    <source>
        <dbReference type="Pfam" id="PF21532"/>
    </source>
</evidence>
<accession>A0A7J7FEY5</accession>
<reference evidence="3 4" key="1">
    <citation type="journal article" date="2020" name="Mol. Biol. Evol.">
        <title>Interspecific Gene Flow and the Evolution of Specialization in Black and White Rhinoceros.</title>
        <authorList>
            <person name="Moodley Y."/>
            <person name="Westbury M.V."/>
            <person name="Russo I.M."/>
            <person name="Gopalakrishnan S."/>
            <person name="Rakotoarivelo A."/>
            <person name="Olsen R.A."/>
            <person name="Prost S."/>
            <person name="Tunstall T."/>
            <person name="Ryder O.A."/>
            <person name="Dalen L."/>
            <person name="Bruford M.W."/>
        </authorList>
    </citation>
    <scope>NUCLEOTIDE SEQUENCE [LARGE SCALE GENOMIC DNA]</scope>
    <source>
        <strain evidence="3">SBR-YM</strain>
        <tissue evidence="3">Skin</tissue>
    </source>
</reference>
<keyword evidence="4" id="KW-1185">Reference proteome</keyword>
<evidence type="ECO:0000313" key="4">
    <source>
        <dbReference type="Proteomes" id="UP000551758"/>
    </source>
</evidence>
<dbReference type="Proteomes" id="UP000551758">
    <property type="component" value="Unassembled WGS sequence"/>
</dbReference>